<evidence type="ECO:0000259" key="3">
    <source>
        <dbReference type="Pfam" id="PF26360"/>
    </source>
</evidence>
<dbReference type="Pfam" id="PF26360">
    <property type="entry name" value="MIB_M1"/>
    <property type="match status" value="1"/>
</dbReference>
<dbReference type="Pfam" id="PF26361">
    <property type="entry name" value="MIB_arm"/>
    <property type="match status" value="1"/>
</dbReference>
<dbReference type="InterPro" id="IPR058861">
    <property type="entry name" value="MIB_arm"/>
</dbReference>
<proteinExistence type="predicted"/>
<feature type="region of interest" description="Disordered" evidence="1">
    <location>
        <begin position="68"/>
        <end position="142"/>
    </location>
</feature>
<feature type="chain" id="PRO_5020691266" evidence="2">
    <location>
        <begin position="29"/>
        <end position="798"/>
    </location>
</feature>
<dbReference type="Proteomes" id="UP000295757">
    <property type="component" value="Unassembled WGS sequence"/>
</dbReference>
<dbReference type="AlphaFoldDB" id="A0A4R7UCH7"/>
<dbReference type="RefSeq" id="WP_134110062.1">
    <property type="nucleotide sequence ID" value="NZ_SOCN01000001.1"/>
</dbReference>
<protein>
    <submittedName>
        <fullName evidence="6">Putative immunoglobulin-blocking virulence protein</fullName>
    </submittedName>
</protein>
<dbReference type="Pfam" id="PF26364">
    <property type="entry name" value="MIB_M2"/>
    <property type="match status" value="1"/>
</dbReference>
<keyword evidence="2" id="KW-0732">Signal</keyword>
<dbReference type="InterPro" id="IPR030941">
    <property type="entry name" value="Predic_Ig_block"/>
</dbReference>
<evidence type="ECO:0000259" key="4">
    <source>
        <dbReference type="Pfam" id="PF26361"/>
    </source>
</evidence>
<feature type="domain" description="Mycoplasma immunoglobulin binding protein arm" evidence="4">
    <location>
        <begin position="253"/>
        <end position="380"/>
    </location>
</feature>
<comment type="caution">
    <text evidence="6">The sequence shown here is derived from an EMBL/GenBank/DDBJ whole genome shotgun (WGS) entry which is preliminary data.</text>
</comment>
<evidence type="ECO:0000256" key="1">
    <source>
        <dbReference type="SAM" id="MobiDB-lite"/>
    </source>
</evidence>
<dbReference type="InterPro" id="IPR058860">
    <property type="entry name" value="MIB_M2"/>
</dbReference>
<dbReference type="OrthoDB" id="401311at2"/>
<sequence>MKKRVLKINLIVLGAVLSSSVAGSVALANLTQTSASINYDNDLNSVPVIDARDNLDLKNGINSAKDFGLEQKSKVKEPEQPKPKEPIKIVEQPIEVKPIEQKPKPEIKPVPIPKPDQPKPQTKPSTPTIPVPPKPEVKQEVKPVPVPKPAVITPKPGTVKQVVSTDAGTFTVETQPLPPRVDKRSDVEKGIVNRVPYVAELTPDISNVTVTEANIKASVANGVKSLSQFNKLWTGIPGDRKSIGATYFDDYKRDGNAIIQTHLDNSPNELDLILQLWFKYRQLIESGNAKKYMFDSQQQYYEQWYNMPDTLSYIPPRGYDRTTLKVGHLWIAFNIDANKLTEVAPSVKADLSKGLYIGADDRNTYVNAQGQIDSYTRTPIFNKVTSEITRNNTQKRVFGFNSIYNRPGGQIESGDIPGWTKSNVTSQYEGKYGFSNSDGIKFTHYTRNADNNIPSNRKEATVVTVDFANESGYQKAKELIQKLVQNNEQITGYRFTNIGLSNSRQKIKDILSVLPHKLPLLELFFEGYNTDGLEALQDKEIDELGLYTSQNSLDERWAINPWALKNVAWVNTQDYNVSFDYAKNARVFTRITFDSLAFDEEDWVSEEDLTKINNGLRMAYVTRNNERIFQGSFGPGLKPDRNASGNSYPTGLDLSRIPQAKGLKNMIFYDEDKGQGSLRKLKRIVLYNNSETWETDTENMNLAQFDAILDKQTPMPRSKIIFSNGKGTKNILIKPKAQGATLNSTGLANLSTLINFSNGTFSGDKFKIFVPNNEVNLYNQLKSAGYRVDYQSNNLEFN</sequence>
<organism evidence="6 7">
    <name type="scientific">Mycoplasmopsis mustelae</name>
    <dbReference type="NCBI Taxonomy" id="171289"/>
    <lineage>
        <taxon>Bacteria</taxon>
        <taxon>Bacillati</taxon>
        <taxon>Mycoplasmatota</taxon>
        <taxon>Mycoplasmoidales</taxon>
        <taxon>Metamycoplasmataceae</taxon>
        <taxon>Mycoplasmopsis</taxon>
    </lineage>
</organism>
<dbReference type="EMBL" id="SOCN01000001">
    <property type="protein sequence ID" value="TDV24128.1"/>
    <property type="molecule type" value="Genomic_DNA"/>
</dbReference>
<feature type="compositionally biased region" description="Basic and acidic residues" evidence="1">
    <location>
        <begin position="97"/>
        <end position="107"/>
    </location>
</feature>
<feature type="signal peptide" evidence="2">
    <location>
        <begin position="1"/>
        <end position="28"/>
    </location>
</feature>
<name>A0A4R7UCH7_9BACT</name>
<dbReference type="NCBIfam" id="TIGR04524">
    <property type="entry name" value="mycoplas_M_dom"/>
    <property type="match status" value="1"/>
</dbReference>
<evidence type="ECO:0000256" key="2">
    <source>
        <dbReference type="SAM" id="SignalP"/>
    </source>
</evidence>
<dbReference type="NCBIfam" id="TIGR04526">
    <property type="entry name" value="predic_Ig_block"/>
    <property type="match status" value="1"/>
</dbReference>
<feature type="compositionally biased region" description="Basic and acidic residues" evidence="1">
    <location>
        <begin position="68"/>
        <end position="88"/>
    </location>
</feature>
<accession>A0A4R7UCH7</accession>
<keyword evidence="7" id="KW-1185">Reference proteome</keyword>
<gene>
    <name evidence="6" type="ORF">BCF59_0075</name>
</gene>
<reference evidence="6 7" key="1">
    <citation type="submission" date="2019-03" db="EMBL/GenBank/DDBJ databases">
        <title>Genomic Encyclopedia of Archaeal and Bacterial Type Strains, Phase II (KMG-II): from individual species to whole genera.</title>
        <authorList>
            <person name="Goeker M."/>
        </authorList>
    </citation>
    <scope>NUCLEOTIDE SEQUENCE [LARGE SCALE GENOMIC DNA]</scope>
    <source>
        <strain evidence="6 7">ATCC 35214</strain>
    </source>
</reference>
<feature type="domain" description="Mycoplasma immunoglobulin binding protein M2" evidence="5">
    <location>
        <begin position="593"/>
        <end position="788"/>
    </location>
</feature>
<feature type="region of interest" description="Disordered" evidence="1">
    <location>
        <begin position="632"/>
        <end position="651"/>
    </location>
</feature>
<evidence type="ECO:0000313" key="7">
    <source>
        <dbReference type="Proteomes" id="UP000295757"/>
    </source>
</evidence>
<feature type="domain" description="IgG-blocking virulence" evidence="3">
    <location>
        <begin position="384"/>
        <end position="584"/>
    </location>
</feature>
<evidence type="ECO:0000259" key="5">
    <source>
        <dbReference type="Pfam" id="PF26364"/>
    </source>
</evidence>
<dbReference type="InterPro" id="IPR030942">
    <property type="entry name" value="Mycoplas_M_dom"/>
</dbReference>
<evidence type="ECO:0000313" key="6">
    <source>
        <dbReference type="EMBL" id="TDV24128.1"/>
    </source>
</evidence>